<dbReference type="PANTHER" id="PTHR34070">
    <property type="entry name" value="ARMADILLO-TYPE FOLD"/>
    <property type="match status" value="1"/>
</dbReference>
<evidence type="ECO:0000313" key="1">
    <source>
        <dbReference type="EMBL" id="QII82037.1"/>
    </source>
</evidence>
<dbReference type="PANTHER" id="PTHR34070:SF1">
    <property type="entry name" value="DNA ALKYLATION REPAIR PROTEIN"/>
    <property type="match status" value="1"/>
</dbReference>
<proteinExistence type="predicted"/>
<dbReference type="Pfam" id="PF08713">
    <property type="entry name" value="DNA_alkylation"/>
    <property type="match status" value="1"/>
</dbReference>
<dbReference type="AlphaFoldDB" id="A0A6G7K9W5"/>
<accession>A0A6G7K9W5</accession>
<name>A0A6G7K9W5_9LACT</name>
<dbReference type="KEGG" id="jar:G7057_05995"/>
<sequence length="218" mass="25480">MEHQIIFNKLQLLADPDQAISMSAYMRNLFPFLGISAKERKATYHSEFKQALKEKDVDFDFIQLCFNQLEREYHYAAVDYLLAIKSLLGPDHLPMLKQLIITKSWWDTVDGLDGVIGFLVKSFPELKKQMVEWSLDSNIWIRRVAIDHQLLFKEETDTELLALIIKNNLNQTEFFINKAIGWSLRDYSKTNPEWVSSFIEENKSELAPLSIREGSKYL</sequence>
<dbReference type="Gene3D" id="1.25.40.290">
    <property type="entry name" value="ARM repeat domains"/>
    <property type="match status" value="1"/>
</dbReference>
<dbReference type="SUPFAM" id="SSF48371">
    <property type="entry name" value="ARM repeat"/>
    <property type="match status" value="1"/>
</dbReference>
<reference evidence="1 2" key="1">
    <citation type="journal article" date="2017" name="Int. J. Syst. Evol. Microbiol.">
        <title>Jeotgalibaca porci sp. nov. and Jeotgalibaca arthritidis sp. nov., isolated from pigs, and emended description of the genus Jeotgalibaca.</title>
        <authorList>
            <person name="Zamora L."/>
            <person name="Perez-Sancho M."/>
            <person name="Dominguez L."/>
            <person name="Fernandez-Garayzabal J.F."/>
            <person name="Vela A.I."/>
        </authorList>
    </citation>
    <scope>NUCLEOTIDE SEQUENCE [LARGE SCALE GENOMIC DNA]</scope>
    <source>
        <strain evidence="1 2">CECT 9157</strain>
    </source>
</reference>
<keyword evidence="2" id="KW-1185">Reference proteome</keyword>
<dbReference type="EMBL" id="CP049740">
    <property type="protein sequence ID" value="QII82037.1"/>
    <property type="molecule type" value="Genomic_DNA"/>
</dbReference>
<dbReference type="InterPro" id="IPR014825">
    <property type="entry name" value="DNA_alkylation"/>
</dbReference>
<dbReference type="CDD" id="cd07064">
    <property type="entry name" value="AlkD_like_1"/>
    <property type="match status" value="1"/>
</dbReference>
<evidence type="ECO:0000313" key="2">
    <source>
        <dbReference type="Proteomes" id="UP000501451"/>
    </source>
</evidence>
<protein>
    <submittedName>
        <fullName evidence="1">DNA alkylation repair protein</fullName>
    </submittedName>
</protein>
<dbReference type="InterPro" id="IPR016024">
    <property type="entry name" value="ARM-type_fold"/>
</dbReference>
<organism evidence="1 2">
    <name type="scientific">Jeotgalibaca arthritidis</name>
    <dbReference type="NCBI Taxonomy" id="1868794"/>
    <lineage>
        <taxon>Bacteria</taxon>
        <taxon>Bacillati</taxon>
        <taxon>Bacillota</taxon>
        <taxon>Bacilli</taxon>
        <taxon>Lactobacillales</taxon>
        <taxon>Carnobacteriaceae</taxon>
        <taxon>Jeotgalibaca</taxon>
    </lineage>
</organism>
<dbReference type="RefSeq" id="WP_166162034.1">
    <property type="nucleotide sequence ID" value="NZ_CP049740.1"/>
</dbReference>
<dbReference type="Gene3D" id="1.20.1660.10">
    <property type="entry name" value="Hypothetical protein (EF3068)"/>
    <property type="match status" value="1"/>
</dbReference>
<gene>
    <name evidence="1" type="ORF">G7057_05995</name>
</gene>
<dbReference type="Proteomes" id="UP000501451">
    <property type="component" value="Chromosome"/>
</dbReference>